<dbReference type="AlphaFoldDB" id="A0A8K1D716"/>
<name>A0A8K1D716_9PASS</name>
<protein>
    <submittedName>
        <fullName evidence="1">Uncharacterized protein</fullName>
    </submittedName>
</protein>
<organism evidence="1 2">
    <name type="scientific">Zosterops borbonicus</name>
    <dbReference type="NCBI Taxonomy" id="364589"/>
    <lineage>
        <taxon>Eukaryota</taxon>
        <taxon>Metazoa</taxon>
        <taxon>Chordata</taxon>
        <taxon>Craniata</taxon>
        <taxon>Vertebrata</taxon>
        <taxon>Euteleostomi</taxon>
        <taxon>Archelosauria</taxon>
        <taxon>Archosauria</taxon>
        <taxon>Dinosauria</taxon>
        <taxon>Saurischia</taxon>
        <taxon>Theropoda</taxon>
        <taxon>Coelurosauria</taxon>
        <taxon>Aves</taxon>
        <taxon>Neognathae</taxon>
        <taxon>Neoaves</taxon>
        <taxon>Telluraves</taxon>
        <taxon>Australaves</taxon>
        <taxon>Passeriformes</taxon>
        <taxon>Sylvioidea</taxon>
        <taxon>Zosteropidae</taxon>
        <taxon>Zosterops</taxon>
    </lineage>
</organism>
<dbReference type="OrthoDB" id="9421177at2759"/>
<accession>A0A8K1D716</accession>
<sequence length="148" mass="16774">MWTLTECFVKLLWDTDELSVRMTTMILSFAVLDQDMLIASPKALHLVGVLLPLFDHEDNGQGQLLSILLFCKLVTVLLEENKKALKTHMRCSLLLLFFYCHDENPRCRDMADDISPAIHSLANQTFYIVQAVEGAPSSILENLCYPCP</sequence>
<dbReference type="Proteomes" id="UP000796761">
    <property type="component" value="Unassembled WGS sequence"/>
</dbReference>
<reference evidence="1" key="1">
    <citation type="submission" date="2019-04" db="EMBL/GenBank/DDBJ databases">
        <title>Genome assembly of Zosterops borbonicus 15179.</title>
        <authorList>
            <person name="Leroy T."/>
            <person name="Anselmetti Y."/>
            <person name="Tilak M.-K."/>
            <person name="Nabholz B."/>
        </authorList>
    </citation>
    <scope>NUCLEOTIDE SEQUENCE</scope>
    <source>
        <strain evidence="1">HGM_15179</strain>
        <tissue evidence="1">Muscle</tissue>
    </source>
</reference>
<evidence type="ECO:0000313" key="2">
    <source>
        <dbReference type="Proteomes" id="UP000796761"/>
    </source>
</evidence>
<keyword evidence="2" id="KW-1185">Reference proteome</keyword>
<evidence type="ECO:0000313" key="1">
    <source>
        <dbReference type="EMBL" id="TRZ05011.1"/>
    </source>
</evidence>
<comment type="caution">
    <text evidence="1">The sequence shown here is derived from an EMBL/GenBank/DDBJ whole genome shotgun (WGS) entry which is preliminary data.</text>
</comment>
<gene>
    <name evidence="1" type="ORF">HGM15179_022096</name>
</gene>
<dbReference type="EMBL" id="SWJQ01007335">
    <property type="protein sequence ID" value="TRZ05011.1"/>
    <property type="molecule type" value="Genomic_DNA"/>
</dbReference>
<proteinExistence type="predicted"/>